<comment type="cofactor">
    <cofactor evidence="5">
        <name>[4Fe-4S] cluster</name>
        <dbReference type="ChEBI" id="CHEBI:49883"/>
    </cofactor>
    <text evidence="5">Binds 1 [4Fe-4S] cluster per subunit.</text>
</comment>
<keyword evidence="1 5" id="KW-0004">4Fe-4S</keyword>
<feature type="binding site" evidence="5">
    <location>
        <position position="124"/>
    </location>
    <ligand>
        <name>isopentenyl diphosphate</name>
        <dbReference type="ChEBI" id="CHEBI:128769"/>
    </ligand>
</feature>
<dbReference type="GO" id="GO:0051745">
    <property type="term" value="F:4-hydroxy-3-methylbut-2-enyl diphosphate reductase activity"/>
    <property type="evidence" value="ECO:0007669"/>
    <property type="project" value="UniProtKB-EC"/>
</dbReference>
<keyword evidence="2 5" id="KW-0479">Metal-binding</keyword>
<proteinExistence type="inferred from homology"/>
<feature type="binding site" evidence="5">
    <location>
        <position position="227"/>
    </location>
    <ligand>
        <name>isopentenyl diphosphate</name>
        <dbReference type="ChEBI" id="CHEBI:128769"/>
    </ligand>
</feature>
<gene>
    <name evidence="5 6" type="primary">ispH</name>
    <name evidence="6" type="synonym">lytB</name>
    <name evidence="6" type="ORF">ACFQ0F_11615</name>
</gene>
<evidence type="ECO:0000256" key="3">
    <source>
        <dbReference type="ARBA" id="ARBA00023004"/>
    </source>
</evidence>
<comment type="pathway">
    <text evidence="5">Isoprenoid biosynthesis; dimethylallyl diphosphate biosynthesis; dimethylallyl diphosphate from (2E)-4-hydroxy-3-methylbutenyl diphosphate: step 1/1.</text>
</comment>
<dbReference type="Proteomes" id="UP001597044">
    <property type="component" value="Unassembled WGS sequence"/>
</dbReference>
<dbReference type="Gene3D" id="3.40.50.11270">
    <property type="match status" value="1"/>
</dbReference>
<feature type="binding site" evidence="5">
    <location>
        <position position="228"/>
    </location>
    <ligand>
        <name>(2E)-4-hydroxy-3-methylbut-2-enyl diphosphate</name>
        <dbReference type="ChEBI" id="CHEBI:128753"/>
    </ligand>
</feature>
<feature type="binding site" evidence="5">
    <location>
        <position position="270"/>
    </location>
    <ligand>
        <name>(2E)-4-hydroxy-3-methylbut-2-enyl diphosphate</name>
        <dbReference type="ChEBI" id="CHEBI:128753"/>
    </ligand>
</feature>
<accession>A0ABW3HJS5</accession>
<feature type="binding site" evidence="5">
    <location>
        <position position="74"/>
    </location>
    <ligand>
        <name>isopentenyl diphosphate</name>
        <dbReference type="ChEBI" id="CHEBI:128769"/>
    </ligand>
</feature>
<feature type="binding site" evidence="5">
    <location>
        <position position="124"/>
    </location>
    <ligand>
        <name>dimethylallyl diphosphate</name>
        <dbReference type="ChEBI" id="CHEBI:57623"/>
    </ligand>
</feature>
<keyword evidence="4 5" id="KW-0411">Iron-sulfur</keyword>
<feature type="binding site" evidence="5">
    <location>
        <position position="41"/>
    </location>
    <ligand>
        <name>dimethylallyl diphosphate</name>
        <dbReference type="ChEBI" id="CHEBI:57623"/>
    </ligand>
</feature>
<keyword evidence="3 5" id="KW-0408">Iron</keyword>
<feature type="binding site" evidence="5">
    <location>
        <position position="41"/>
    </location>
    <ligand>
        <name>(2E)-4-hydroxy-3-methylbut-2-enyl diphosphate</name>
        <dbReference type="ChEBI" id="CHEBI:128753"/>
    </ligand>
</feature>
<feature type="binding site" evidence="5">
    <location>
        <position position="227"/>
    </location>
    <ligand>
        <name>dimethylallyl diphosphate</name>
        <dbReference type="ChEBI" id="CHEBI:57623"/>
    </ligand>
</feature>
<dbReference type="EMBL" id="JBHTIT010000002">
    <property type="protein sequence ID" value="MFD0951021.1"/>
    <property type="molecule type" value="Genomic_DNA"/>
</dbReference>
<evidence type="ECO:0000256" key="4">
    <source>
        <dbReference type="ARBA" id="ARBA00023014"/>
    </source>
</evidence>
<feature type="binding site" evidence="5">
    <location>
        <position position="168"/>
    </location>
    <ligand>
        <name>(2E)-4-hydroxy-3-methylbut-2-enyl diphosphate</name>
        <dbReference type="ChEBI" id="CHEBI:128753"/>
    </ligand>
</feature>
<feature type="binding site" evidence="5">
    <location>
        <position position="96"/>
    </location>
    <ligand>
        <name>[4Fe-4S] cluster</name>
        <dbReference type="ChEBI" id="CHEBI:49883"/>
    </ligand>
</feature>
<dbReference type="RefSeq" id="WP_340675105.1">
    <property type="nucleotide sequence ID" value="NZ_JBHTIT010000002.1"/>
</dbReference>
<feature type="binding site" evidence="5">
    <location>
        <position position="198"/>
    </location>
    <ligand>
        <name>[4Fe-4S] cluster</name>
        <dbReference type="ChEBI" id="CHEBI:49883"/>
    </ligand>
</feature>
<dbReference type="PANTHER" id="PTHR30426">
    <property type="entry name" value="4-HYDROXY-3-METHYLBUT-2-ENYL DIPHOSPHATE REDUCTASE"/>
    <property type="match status" value="1"/>
</dbReference>
<dbReference type="Pfam" id="PF02401">
    <property type="entry name" value="LYTB"/>
    <property type="match status" value="1"/>
</dbReference>
<comment type="catalytic activity">
    <reaction evidence="5">
        <text>dimethylallyl diphosphate + 2 oxidized [2Fe-2S]-[ferredoxin] + H2O = (2E)-4-hydroxy-3-methylbut-2-enyl diphosphate + 2 reduced [2Fe-2S]-[ferredoxin] + 2 H(+)</text>
        <dbReference type="Rhea" id="RHEA:24825"/>
        <dbReference type="Rhea" id="RHEA-COMP:10000"/>
        <dbReference type="Rhea" id="RHEA-COMP:10001"/>
        <dbReference type="ChEBI" id="CHEBI:15377"/>
        <dbReference type="ChEBI" id="CHEBI:15378"/>
        <dbReference type="ChEBI" id="CHEBI:33737"/>
        <dbReference type="ChEBI" id="CHEBI:33738"/>
        <dbReference type="ChEBI" id="CHEBI:57623"/>
        <dbReference type="ChEBI" id="CHEBI:128753"/>
        <dbReference type="EC" id="1.17.7.4"/>
    </reaction>
</comment>
<comment type="function">
    <text evidence="5">Catalyzes the conversion of 1-hydroxy-2-methyl-2-(E)-butenyl 4-diphosphate (HMBPP) into a mixture of isopentenyl diphosphate (IPP) and dimethylallyl diphosphate (DMAPP). Acts in the terminal step of the DOXP/MEP pathway for isoprenoid precursor biosynthesis.</text>
</comment>
<feature type="binding site" evidence="5">
    <location>
        <position position="228"/>
    </location>
    <ligand>
        <name>dimethylallyl diphosphate</name>
        <dbReference type="ChEBI" id="CHEBI:57623"/>
    </ligand>
</feature>
<dbReference type="CDD" id="cd13944">
    <property type="entry name" value="lytB_ispH"/>
    <property type="match status" value="1"/>
</dbReference>
<dbReference type="NCBIfam" id="NF002190">
    <property type="entry name" value="PRK01045.1-4"/>
    <property type="match status" value="1"/>
</dbReference>
<dbReference type="InterPro" id="IPR003451">
    <property type="entry name" value="LytB/IspH"/>
</dbReference>
<dbReference type="NCBIfam" id="TIGR00216">
    <property type="entry name" value="ispH_lytB"/>
    <property type="match status" value="1"/>
</dbReference>
<feature type="binding site" evidence="5">
    <location>
        <position position="74"/>
    </location>
    <ligand>
        <name>(2E)-4-hydroxy-3-methylbut-2-enyl diphosphate</name>
        <dbReference type="ChEBI" id="CHEBI:128753"/>
    </ligand>
</feature>
<organism evidence="6 7">
    <name type="scientific">Paraperlucidibaca wandonensis</name>
    <dbReference type="NCBI Taxonomy" id="1268273"/>
    <lineage>
        <taxon>Bacteria</taxon>
        <taxon>Pseudomonadati</taxon>
        <taxon>Pseudomonadota</taxon>
        <taxon>Gammaproteobacteria</taxon>
        <taxon>Moraxellales</taxon>
        <taxon>Moraxellaceae</taxon>
        <taxon>Paraperlucidibaca</taxon>
    </lineage>
</organism>
<feature type="binding site" evidence="5">
    <location>
        <position position="226"/>
    </location>
    <ligand>
        <name>(2E)-4-hydroxy-3-methylbut-2-enyl diphosphate</name>
        <dbReference type="ChEBI" id="CHEBI:128753"/>
    </ligand>
</feature>
<feature type="binding site" evidence="5">
    <location>
        <position position="74"/>
    </location>
    <ligand>
        <name>dimethylallyl diphosphate</name>
        <dbReference type="ChEBI" id="CHEBI:57623"/>
    </ligand>
</feature>
<comment type="pathway">
    <text evidence="5">Isoprenoid biosynthesis; isopentenyl diphosphate biosynthesis via DXP pathway; isopentenyl diphosphate from 1-deoxy-D-xylulose 5-phosphate: step 6/6.</text>
</comment>
<sequence>MDIKLANPRGFCAGVDRAIEIVNRALEVFGRPIYVRHEVVHNKFVVDDLRDRGAVFVDELEQVPDDAIVIFSAHGVSKKVQQEASSRGLKVFDATCPLVTKVHMEVARYARTGTEAILIGHAGHPEVEGTMGQYDKRNGGDIYLVEDEADVAKLQVKNPENLAFVTQTTLSVDDTARVIDALRQHFPHIQGPRKDDICYATQNRQDAVKTLAEQCQVVLVVGSPNSSNSNRLRELAERIGARAYLVDNAEQIDKSWLDGVAAVGVTAGASAPEVLIRQVIDRLGEWGGAVPVELDGRPENVVFSMPKELRIPVKAV</sequence>
<evidence type="ECO:0000256" key="5">
    <source>
        <dbReference type="HAMAP-Rule" id="MF_00191"/>
    </source>
</evidence>
<reference evidence="7" key="1">
    <citation type="journal article" date="2019" name="Int. J. Syst. Evol. Microbiol.">
        <title>The Global Catalogue of Microorganisms (GCM) 10K type strain sequencing project: providing services to taxonomists for standard genome sequencing and annotation.</title>
        <authorList>
            <consortium name="The Broad Institute Genomics Platform"/>
            <consortium name="The Broad Institute Genome Sequencing Center for Infectious Disease"/>
            <person name="Wu L."/>
            <person name="Ma J."/>
        </authorList>
    </citation>
    <scope>NUCLEOTIDE SEQUENCE [LARGE SCALE GENOMIC DNA]</scope>
    <source>
        <strain evidence="7">CCUG 63419</strain>
    </source>
</reference>
<dbReference type="Gene3D" id="3.40.1010.20">
    <property type="entry name" value="4-hydroxy-3-methylbut-2-enyl diphosphate reductase, catalytic domain"/>
    <property type="match status" value="2"/>
</dbReference>
<keyword evidence="7" id="KW-1185">Reference proteome</keyword>
<comment type="caution">
    <text evidence="6">The sequence shown here is derived from an EMBL/GenBank/DDBJ whole genome shotgun (WGS) entry which is preliminary data.</text>
</comment>
<feature type="binding site" evidence="5">
    <location>
        <position position="12"/>
    </location>
    <ligand>
        <name>[4Fe-4S] cluster</name>
        <dbReference type="ChEBI" id="CHEBI:49883"/>
    </ligand>
</feature>
<feature type="binding site" evidence="5">
    <location>
        <position position="270"/>
    </location>
    <ligand>
        <name>isopentenyl diphosphate</name>
        <dbReference type="ChEBI" id="CHEBI:128769"/>
    </ligand>
</feature>
<dbReference type="PANTHER" id="PTHR30426:SF0">
    <property type="entry name" value="4-HYDROXY-3-METHYLBUT-2-ENYL DIPHOSPHATE REDUCTASE"/>
    <property type="match status" value="1"/>
</dbReference>
<evidence type="ECO:0000313" key="6">
    <source>
        <dbReference type="EMBL" id="MFD0951021.1"/>
    </source>
</evidence>
<keyword evidence="5 6" id="KW-0560">Oxidoreductase</keyword>
<comment type="catalytic activity">
    <reaction evidence="5">
        <text>isopentenyl diphosphate + 2 oxidized [2Fe-2S]-[ferredoxin] + H2O = (2E)-4-hydroxy-3-methylbut-2-enyl diphosphate + 2 reduced [2Fe-2S]-[ferredoxin] + 2 H(+)</text>
        <dbReference type="Rhea" id="RHEA:24488"/>
        <dbReference type="Rhea" id="RHEA-COMP:10000"/>
        <dbReference type="Rhea" id="RHEA-COMP:10001"/>
        <dbReference type="ChEBI" id="CHEBI:15377"/>
        <dbReference type="ChEBI" id="CHEBI:15378"/>
        <dbReference type="ChEBI" id="CHEBI:33737"/>
        <dbReference type="ChEBI" id="CHEBI:33738"/>
        <dbReference type="ChEBI" id="CHEBI:128753"/>
        <dbReference type="ChEBI" id="CHEBI:128769"/>
        <dbReference type="EC" id="1.17.7.4"/>
    </reaction>
</comment>
<dbReference type="HAMAP" id="MF_00191">
    <property type="entry name" value="IspH"/>
    <property type="match status" value="1"/>
</dbReference>
<feature type="binding site" evidence="5">
    <location>
        <position position="228"/>
    </location>
    <ligand>
        <name>isopentenyl diphosphate</name>
        <dbReference type="ChEBI" id="CHEBI:128769"/>
    </ligand>
</feature>
<feature type="binding site" evidence="5">
    <location>
        <position position="226"/>
    </location>
    <ligand>
        <name>dimethylallyl diphosphate</name>
        <dbReference type="ChEBI" id="CHEBI:57623"/>
    </ligand>
</feature>
<evidence type="ECO:0000256" key="1">
    <source>
        <dbReference type="ARBA" id="ARBA00022485"/>
    </source>
</evidence>
<name>A0ABW3HJS5_9GAMM</name>
<evidence type="ECO:0000313" key="7">
    <source>
        <dbReference type="Proteomes" id="UP001597044"/>
    </source>
</evidence>
<feature type="binding site" evidence="5">
    <location>
        <position position="270"/>
    </location>
    <ligand>
        <name>dimethylallyl diphosphate</name>
        <dbReference type="ChEBI" id="CHEBI:57623"/>
    </ligand>
</feature>
<feature type="binding site" evidence="5">
    <location>
        <position position="226"/>
    </location>
    <ligand>
        <name>isopentenyl diphosphate</name>
        <dbReference type="ChEBI" id="CHEBI:128769"/>
    </ligand>
</feature>
<dbReference type="EC" id="1.17.7.4" evidence="5"/>
<feature type="binding site" evidence="5">
    <location>
        <position position="227"/>
    </location>
    <ligand>
        <name>(2E)-4-hydroxy-3-methylbut-2-enyl diphosphate</name>
        <dbReference type="ChEBI" id="CHEBI:128753"/>
    </ligand>
</feature>
<feature type="binding site" evidence="5">
    <location>
        <position position="41"/>
    </location>
    <ligand>
        <name>isopentenyl diphosphate</name>
        <dbReference type="ChEBI" id="CHEBI:128769"/>
    </ligand>
</feature>
<feature type="active site" description="Proton donor" evidence="5">
    <location>
        <position position="126"/>
    </location>
</feature>
<dbReference type="NCBIfam" id="NF002188">
    <property type="entry name" value="PRK01045.1-2"/>
    <property type="match status" value="1"/>
</dbReference>
<keyword evidence="5" id="KW-0414">Isoprene biosynthesis</keyword>
<evidence type="ECO:0000256" key="2">
    <source>
        <dbReference type="ARBA" id="ARBA00022723"/>
    </source>
</evidence>
<protein>
    <recommendedName>
        <fullName evidence="5">4-hydroxy-3-methylbut-2-enyl diphosphate reductase</fullName>
        <shortName evidence="5">HMBPP reductase</shortName>
        <ecNumber evidence="5">1.17.7.4</ecNumber>
    </recommendedName>
</protein>
<comment type="similarity">
    <text evidence="5">Belongs to the IspH family.</text>
</comment>
<feature type="binding site" evidence="5">
    <location>
        <position position="124"/>
    </location>
    <ligand>
        <name>(2E)-4-hydroxy-3-methylbut-2-enyl diphosphate</name>
        <dbReference type="ChEBI" id="CHEBI:128753"/>
    </ligand>
</feature>